<keyword evidence="1" id="KW-1133">Transmembrane helix</keyword>
<proteinExistence type="predicted"/>
<keyword evidence="3" id="KW-1185">Reference proteome</keyword>
<evidence type="ECO:0000313" key="3">
    <source>
        <dbReference type="Proteomes" id="UP001476798"/>
    </source>
</evidence>
<dbReference type="Proteomes" id="UP001476798">
    <property type="component" value="Unassembled WGS sequence"/>
</dbReference>
<gene>
    <name evidence="2" type="ORF">GOODEAATRI_007155</name>
</gene>
<organism evidence="2 3">
    <name type="scientific">Goodea atripinnis</name>
    <dbReference type="NCBI Taxonomy" id="208336"/>
    <lineage>
        <taxon>Eukaryota</taxon>
        <taxon>Metazoa</taxon>
        <taxon>Chordata</taxon>
        <taxon>Craniata</taxon>
        <taxon>Vertebrata</taxon>
        <taxon>Euteleostomi</taxon>
        <taxon>Actinopterygii</taxon>
        <taxon>Neopterygii</taxon>
        <taxon>Teleostei</taxon>
        <taxon>Neoteleostei</taxon>
        <taxon>Acanthomorphata</taxon>
        <taxon>Ovalentaria</taxon>
        <taxon>Atherinomorphae</taxon>
        <taxon>Cyprinodontiformes</taxon>
        <taxon>Goodeidae</taxon>
        <taxon>Goodea</taxon>
    </lineage>
</organism>
<feature type="transmembrane region" description="Helical" evidence="1">
    <location>
        <begin position="86"/>
        <end position="106"/>
    </location>
</feature>
<sequence length="125" mass="14534">MRPNENCFLVNKNLIFLSKTNLALHLPAVRQQNIWNNFGHKLVNVLRISMFFFATKSYLSSLANSHSRSCSRRHRMEPTSRAERNNNLLCFTAYTHCIMIICVLFDTTNHKTYGSPVGFQYMDLT</sequence>
<evidence type="ECO:0000256" key="1">
    <source>
        <dbReference type="SAM" id="Phobius"/>
    </source>
</evidence>
<accession>A0ABV0MR65</accession>
<evidence type="ECO:0000313" key="2">
    <source>
        <dbReference type="EMBL" id="MEQ2161174.1"/>
    </source>
</evidence>
<name>A0ABV0MR65_9TELE</name>
<reference evidence="2 3" key="1">
    <citation type="submission" date="2021-06" db="EMBL/GenBank/DDBJ databases">
        <authorList>
            <person name="Palmer J.M."/>
        </authorList>
    </citation>
    <scope>NUCLEOTIDE SEQUENCE [LARGE SCALE GENOMIC DNA]</scope>
    <source>
        <strain evidence="2 3">GA_2019</strain>
        <tissue evidence="2">Muscle</tissue>
    </source>
</reference>
<comment type="caution">
    <text evidence="2">The sequence shown here is derived from an EMBL/GenBank/DDBJ whole genome shotgun (WGS) entry which is preliminary data.</text>
</comment>
<keyword evidence="1" id="KW-0812">Transmembrane</keyword>
<dbReference type="EMBL" id="JAHRIO010010351">
    <property type="protein sequence ID" value="MEQ2161174.1"/>
    <property type="molecule type" value="Genomic_DNA"/>
</dbReference>
<protein>
    <submittedName>
        <fullName evidence="2">Uncharacterized protein</fullName>
    </submittedName>
</protein>
<keyword evidence="1" id="KW-0472">Membrane</keyword>